<dbReference type="Proteomes" id="UP000514509">
    <property type="component" value="Chromosome"/>
</dbReference>
<dbReference type="PANTHER" id="PTHR16214">
    <property type="entry name" value="TRANSMEMBRANE PROTEIN 260"/>
    <property type="match status" value="1"/>
</dbReference>
<dbReference type="Pfam" id="PF11028">
    <property type="entry name" value="TMEM260-like"/>
    <property type="match status" value="1"/>
</dbReference>
<feature type="transmembrane region" description="Helical" evidence="1">
    <location>
        <begin position="116"/>
        <end position="135"/>
    </location>
</feature>
<reference evidence="2 3" key="2">
    <citation type="submission" date="2020-08" db="EMBL/GenBank/DDBJ databases">
        <title>Adhaeribacter dokdonensis sp. nov., isolated from the rhizosphere of Elymus tsukushiensis, a plant native to the Dokdo Islands, Republic of Korea.</title>
        <authorList>
            <person name="Ghim S.Y."/>
        </authorList>
    </citation>
    <scope>NUCLEOTIDE SEQUENCE [LARGE SCALE GENOMIC DNA]</scope>
    <source>
        <strain evidence="2 3">KUDC8001</strain>
    </source>
</reference>
<feature type="transmembrane region" description="Helical" evidence="1">
    <location>
        <begin position="530"/>
        <end position="554"/>
    </location>
</feature>
<accession>A0A7L7LFL3</accession>
<feature type="transmembrane region" description="Helical" evidence="1">
    <location>
        <begin position="218"/>
        <end position="237"/>
    </location>
</feature>
<protein>
    <submittedName>
        <fullName evidence="2">DUF2723 domain-containing protein</fullName>
    </submittedName>
</protein>
<sequence length="985" mass="113384">MPKFDKINNWIGWLVCIFSLGVYLITLEPTASFWDCGEFIAAAYKLQVPHAPGAPLFLLLGRMFSLLALGEVTKVAFWINSISALASAFTVLFLFWTITILTRKAVLKSETTPTNWQIFLIISSGVIGALSFAFSDSFWFSAVEAEVYALSSFFTAFVVWAMLKWESSFSPKVGYRWLLLIAYLMGLSIGVHLLNLLAIPAMAFIYYYRHYSFTWRGAALTFAISLLLIGLFMTGIITGLPTLAGAFELFFVNSVGLPFRSGLVIFSLLFIGLLLYGLRRAHQKQKPVAQLLLLSFIFILVGYSSYLIIPIRSNYNPLLDENNPEDILSFIAYLKREQYEQRPLLYGPQYATELIDQEQGKPEYVKGKERYEVADYKIVPIYDPKGLQLLPRLYSKEPSHLNEYQKWVTIDKNIPPTFRQNLLYLLRYQLSHMYGRYFLWNFVGRDSDIQHAGVNWPWKSNQQLPYHIATNKARNAYYALPLLLGLLGFWYHYRRQKKDATVVGLLFLFTGAAIAFYLNQPPIEPRERDYAFVGSFYAFAIWIGLGVPALAHGFRRISKSLVIPIAVAAALGLLIPILLLQQNWDDHDRSERYFATDMARNILASCAPNAILFTNGDNDTFPLWYAQEVEGFRTDVRVIVLSYLNTDWYISQMKRPAYISAPLPISLEKEQYQFSTNSYLPYVAQPQVANGMDVTQFISLVKHNHPALQVQAQDGRMFLSFPTKKFFLPINKAAVLQQGIIPADRQAQVVEQMNWEISQNGMEKKQLLIFDILATNNWHRPVYFSSTLNQDDFMYFKPYLQNEGMTYRLLPALNPNPEPEPYVAKEIMYQNLMQKFQWRNLQNPRIFYDETYQATLVTNYRQQFYVLAEAYFMAGDAAQARNIINRCLTVLPDQSLPYDYQTVQLAELLAKTGEKEKSEAIRDTITKRATQALQYYLTDTNSVFTREIQINLLTLQQLTVTAHNLNQKQKAAELENLFMTYYNRL</sequence>
<feature type="transmembrane region" description="Helical" evidence="1">
    <location>
        <begin position="53"/>
        <end position="70"/>
    </location>
</feature>
<feature type="transmembrane region" description="Helical" evidence="1">
    <location>
        <begin position="288"/>
        <end position="309"/>
    </location>
</feature>
<organism evidence="2 3">
    <name type="scientific">Adhaeribacter radiodurans</name>
    <dbReference type="NCBI Taxonomy" id="2745197"/>
    <lineage>
        <taxon>Bacteria</taxon>
        <taxon>Pseudomonadati</taxon>
        <taxon>Bacteroidota</taxon>
        <taxon>Cytophagia</taxon>
        <taxon>Cytophagales</taxon>
        <taxon>Hymenobacteraceae</taxon>
        <taxon>Adhaeribacter</taxon>
    </lineage>
</organism>
<dbReference type="PANTHER" id="PTHR16214:SF3">
    <property type="entry name" value="TRANSMEMBRANE PROTEIN 260"/>
    <property type="match status" value="1"/>
</dbReference>
<feature type="transmembrane region" description="Helical" evidence="1">
    <location>
        <begin position="177"/>
        <end position="206"/>
    </location>
</feature>
<keyword evidence="1" id="KW-0472">Membrane</keyword>
<dbReference type="InterPro" id="IPR052724">
    <property type="entry name" value="GT117_domain-containing"/>
</dbReference>
<keyword evidence="1" id="KW-0812">Transmembrane</keyword>
<feature type="transmembrane region" description="Helical" evidence="1">
    <location>
        <begin position="476"/>
        <end position="493"/>
    </location>
</feature>
<evidence type="ECO:0000313" key="3">
    <source>
        <dbReference type="Proteomes" id="UP000514509"/>
    </source>
</evidence>
<feature type="transmembrane region" description="Helical" evidence="1">
    <location>
        <begin position="561"/>
        <end position="580"/>
    </location>
</feature>
<dbReference type="InterPro" id="IPR021280">
    <property type="entry name" value="TMEM260-like"/>
</dbReference>
<dbReference type="KEGG" id="add:HUW48_22630"/>
<keyword evidence="1" id="KW-1133">Transmembrane helix</keyword>
<feature type="transmembrane region" description="Helical" evidence="1">
    <location>
        <begin position="500"/>
        <end position="518"/>
    </location>
</feature>
<feature type="transmembrane region" description="Helical" evidence="1">
    <location>
        <begin position="77"/>
        <end position="96"/>
    </location>
</feature>
<keyword evidence="3" id="KW-1185">Reference proteome</keyword>
<gene>
    <name evidence="2" type="ORF">HUW48_22630</name>
</gene>
<evidence type="ECO:0000313" key="2">
    <source>
        <dbReference type="EMBL" id="QMU31662.1"/>
    </source>
</evidence>
<feature type="transmembrane region" description="Helical" evidence="1">
    <location>
        <begin position="7"/>
        <end position="25"/>
    </location>
</feature>
<feature type="transmembrane region" description="Helical" evidence="1">
    <location>
        <begin position="147"/>
        <end position="165"/>
    </location>
</feature>
<evidence type="ECO:0000256" key="1">
    <source>
        <dbReference type="SAM" id="Phobius"/>
    </source>
</evidence>
<dbReference type="AlphaFoldDB" id="A0A7L7LFL3"/>
<reference evidence="2 3" key="1">
    <citation type="submission" date="2020-06" db="EMBL/GenBank/DDBJ databases">
        <authorList>
            <person name="Hwang Y.J."/>
        </authorList>
    </citation>
    <scope>NUCLEOTIDE SEQUENCE [LARGE SCALE GENOMIC DNA]</scope>
    <source>
        <strain evidence="2 3">KUDC8001</strain>
    </source>
</reference>
<feature type="transmembrane region" description="Helical" evidence="1">
    <location>
        <begin position="257"/>
        <end position="276"/>
    </location>
</feature>
<proteinExistence type="predicted"/>
<name>A0A7L7LFL3_9BACT</name>
<dbReference type="EMBL" id="CP055153">
    <property type="protein sequence ID" value="QMU31662.1"/>
    <property type="molecule type" value="Genomic_DNA"/>
</dbReference>